<dbReference type="SMART" id="SM00091">
    <property type="entry name" value="PAS"/>
    <property type="match status" value="4"/>
</dbReference>
<feature type="compositionally biased region" description="Polar residues" evidence="16">
    <location>
        <begin position="9"/>
        <end position="21"/>
    </location>
</feature>
<name>A0ABU9VWB0_9CLOT</name>
<dbReference type="InterPro" id="IPR000700">
    <property type="entry name" value="PAS-assoc_C"/>
</dbReference>
<comment type="catalytic activity">
    <reaction evidence="1">
        <text>ATP + protein L-histidine = ADP + protein N-phospho-L-histidine.</text>
        <dbReference type="EC" id="2.7.13.3"/>
    </reaction>
</comment>
<dbReference type="SMART" id="SM00448">
    <property type="entry name" value="REC"/>
    <property type="match status" value="2"/>
</dbReference>
<comment type="function">
    <text evidence="14">May play the central regulatory role in sporulation. It may be an element of the effector pathway responsible for the activation of sporulation genes in response to nutritional stress. Spo0A may act in concert with spo0H (a sigma factor) to control the expression of some genes that are critical to the sporulation process.</text>
</comment>
<reference evidence="21 22" key="1">
    <citation type="submission" date="2024-04" db="EMBL/GenBank/DDBJ databases">
        <title>Genome sequencing and metabolic network reconstruction of aminoacids and betaine degradation by Anoxynatronum sibiricum.</title>
        <authorList>
            <person name="Detkova E.N."/>
            <person name="Boltjanskaja Y.V."/>
            <person name="Mardanov A.V."/>
            <person name="Kevbrin V."/>
        </authorList>
    </citation>
    <scope>NUCLEOTIDE SEQUENCE [LARGE SCALE GENOMIC DNA]</scope>
    <source>
        <strain evidence="21 22">Z-7981</strain>
    </source>
</reference>
<feature type="domain" description="PAS" evidence="19">
    <location>
        <begin position="476"/>
        <end position="530"/>
    </location>
</feature>
<dbReference type="CDD" id="cd17546">
    <property type="entry name" value="REC_hyHK_CKI1_RcsC-like"/>
    <property type="match status" value="1"/>
</dbReference>
<dbReference type="PROSITE" id="PS50109">
    <property type="entry name" value="HIS_KIN"/>
    <property type="match status" value="1"/>
</dbReference>
<evidence type="ECO:0000259" key="19">
    <source>
        <dbReference type="PROSITE" id="PS50112"/>
    </source>
</evidence>
<feature type="region of interest" description="Disordered" evidence="16">
    <location>
        <begin position="1"/>
        <end position="21"/>
    </location>
</feature>
<accession>A0ABU9VWB0</accession>
<keyword evidence="12" id="KW-0902">Two-component regulatory system</keyword>
<dbReference type="InterPro" id="IPR036641">
    <property type="entry name" value="HPT_dom_sf"/>
</dbReference>
<evidence type="ECO:0000256" key="10">
    <source>
        <dbReference type="ARBA" id="ARBA00022840"/>
    </source>
</evidence>
<evidence type="ECO:0000256" key="13">
    <source>
        <dbReference type="ARBA" id="ARBA00023136"/>
    </source>
</evidence>
<dbReference type="PROSITE" id="PS50112">
    <property type="entry name" value="PAS"/>
    <property type="match status" value="4"/>
</dbReference>
<dbReference type="InterPro" id="IPR003661">
    <property type="entry name" value="HisK_dim/P_dom"/>
</dbReference>
<dbReference type="SUPFAM" id="SSF52172">
    <property type="entry name" value="CheY-like"/>
    <property type="match status" value="2"/>
</dbReference>
<dbReference type="RefSeq" id="WP_343186746.1">
    <property type="nucleotide sequence ID" value="NZ_JBCITM010000016.1"/>
</dbReference>
<dbReference type="Gene3D" id="1.10.287.130">
    <property type="match status" value="1"/>
</dbReference>
<evidence type="ECO:0000259" key="20">
    <source>
        <dbReference type="PROSITE" id="PS50113"/>
    </source>
</evidence>
<evidence type="ECO:0000256" key="12">
    <source>
        <dbReference type="ARBA" id="ARBA00023012"/>
    </source>
</evidence>
<dbReference type="Gene3D" id="3.30.565.10">
    <property type="entry name" value="Histidine kinase-like ATPase, C-terminal domain"/>
    <property type="match status" value="1"/>
</dbReference>
<evidence type="ECO:0000256" key="7">
    <source>
        <dbReference type="ARBA" id="ARBA00022692"/>
    </source>
</evidence>
<keyword evidence="9" id="KW-0808">Transferase</keyword>
<dbReference type="InterPro" id="IPR001789">
    <property type="entry name" value="Sig_transdc_resp-reg_receiver"/>
</dbReference>
<evidence type="ECO:0000259" key="17">
    <source>
        <dbReference type="PROSITE" id="PS50109"/>
    </source>
</evidence>
<feature type="modified residue" description="4-aspartylphosphate" evidence="15">
    <location>
        <position position="1183"/>
    </location>
</feature>
<dbReference type="InterPro" id="IPR003594">
    <property type="entry name" value="HATPase_dom"/>
</dbReference>
<dbReference type="SMART" id="SM00387">
    <property type="entry name" value="HATPase_c"/>
    <property type="match status" value="1"/>
</dbReference>
<evidence type="ECO:0000256" key="1">
    <source>
        <dbReference type="ARBA" id="ARBA00000085"/>
    </source>
</evidence>
<dbReference type="EC" id="2.7.13.3" evidence="3"/>
<evidence type="ECO:0000259" key="18">
    <source>
        <dbReference type="PROSITE" id="PS50110"/>
    </source>
</evidence>
<dbReference type="PROSITE" id="PS50113">
    <property type="entry name" value="PAC"/>
    <property type="match status" value="1"/>
</dbReference>
<keyword evidence="7" id="KW-0812">Transmembrane</keyword>
<feature type="domain" description="PAS" evidence="19">
    <location>
        <begin position="238"/>
        <end position="278"/>
    </location>
</feature>
<evidence type="ECO:0000256" key="11">
    <source>
        <dbReference type="ARBA" id="ARBA00022989"/>
    </source>
</evidence>
<keyword evidence="10" id="KW-0067">ATP-binding</keyword>
<dbReference type="Pfam" id="PF00072">
    <property type="entry name" value="Response_reg"/>
    <property type="match status" value="2"/>
</dbReference>
<evidence type="ECO:0000256" key="3">
    <source>
        <dbReference type="ARBA" id="ARBA00012438"/>
    </source>
</evidence>
<dbReference type="NCBIfam" id="TIGR00229">
    <property type="entry name" value="sensory_box"/>
    <property type="match status" value="4"/>
</dbReference>
<feature type="domain" description="PAS" evidence="19">
    <location>
        <begin position="345"/>
        <end position="418"/>
    </location>
</feature>
<feature type="modified residue" description="4-aspartylphosphate" evidence="15">
    <location>
        <position position="1040"/>
    </location>
</feature>
<dbReference type="Proteomes" id="UP001407405">
    <property type="component" value="Unassembled WGS sequence"/>
</dbReference>
<proteinExistence type="predicted"/>
<dbReference type="CDD" id="cd00082">
    <property type="entry name" value="HisKA"/>
    <property type="match status" value="1"/>
</dbReference>
<evidence type="ECO:0000313" key="21">
    <source>
        <dbReference type="EMBL" id="MEN1761458.1"/>
    </source>
</evidence>
<dbReference type="SUPFAM" id="SSF47226">
    <property type="entry name" value="Histidine-containing phosphotransfer domain, HPT domain"/>
    <property type="match status" value="1"/>
</dbReference>
<evidence type="ECO:0000256" key="2">
    <source>
        <dbReference type="ARBA" id="ARBA00004651"/>
    </source>
</evidence>
<evidence type="ECO:0000256" key="9">
    <source>
        <dbReference type="ARBA" id="ARBA00022777"/>
    </source>
</evidence>
<dbReference type="PANTHER" id="PTHR45339">
    <property type="entry name" value="HYBRID SIGNAL TRANSDUCTION HISTIDINE KINASE J"/>
    <property type="match status" value="1"/>
</dbReference>
<dbReference type="InterPro" id="IPR004358">
    <property type="entry name" value="Sig_transdc_His_kin-like_C"/>
</dbReference>
<dbReference type="SUPFAM" id="SSF47384">
    <property type="entry name" value="Homodimeric domain of signal transducing histidine kinase"/>
    <property type="match status" value="1"/>
</dbReference>
<dbReference type="Gene3D" id="3.30.450.20">
    <property type="entry name" value="PAS domain"/>
    <property type="match status" value="4"/>
</dbReference>
<dbReference type="Gene3D" id="1.20.120.160">
    <property type="entry name" value="HPT domain"/>
    <property type="match status" value="1"/>
</dbReference>
<feature type="domain" description="Response regulatory" evidence="18">
    <location>
        <begin position="1134"/>
        <end position="1250"/>
    </location>
</feature>
<dbReference type="PRINTS" id="PR00344">
    <property type="entry name" value="BCTRLSENSOR"/>
</dbReference>
<dbReference type="InterPro" id="IPR013655">
    <property type="entry name" value="PAS_fold_3"/>
</dbReference>
<dbReference type="PROSITE" id="PS50110">
    <property type="entry name" value="RESPONSE_REGULATORY"/>
    <property type="match status" value="2"/>
</dbReference>
<dbReference type="PANTHER" id="PTHR45339:SF1">
    <property type="entry name" value="HYBRID SIGNAL TRANSDUCTION HISTIDINE KINASE J"/>
    <property type="match status" value="1"/>
</dbReference>
<keyword evidence="11" id="KW-1133">Transmembrane helix</keyword>
<dbReference type="InterPro" id="IPR001610">
    <property type="entry name" value="PAC"/>
</dbReference>
<dbReference type="InterPro" id="IPR011006">
    <property type="entry name" value="CheY-like_superfamily"/>
</dbReference>
<protein>
    <recommendedName>
        <fullName evidence="4">Stage 0 sporulation protein A homolog</fullName>
        <ecNumber evidence="3">2.7.13.3</ecNumber>
    </recommendedName>
</protein>
<comment type="caution">
    <text evidence="21">The sequence shown here is derived from an EMBL/GenBank/DDBJ whole genome shotgun (WGS) entry which is preliminary data.</text>
</comment>
<evidence type="ECO:0000256" key="4">
    <source>
        <dbReference type="ARBA" id="ARBA00018672"/>
    </source>
</evidence>
<dbReference type="CDD" id="cd16922">
    <property type="entry name" value="HATPase_EvgS-ArcB-TorS-like"/>
    <property type="match status" value="1"/>
</dbReference>
<feature type="domain" description="Response regulatory" evidence="18">
    <location>
        <begin position="986"/>
        <end position="1107"/>
    </location>
</feature>
<dbReference type="SMART" id="SM00388">
    <property type="entry name" value="HisKA"/>
    <property type="match status" value="1"/>
</dbReference>
<evidence type="ECO:0000256" key="16">
    <source>
        <dbReference type="SAM" id="MobiDB-lite"/>
    </source>
</evidence>
<dbReference type="EMBL" id="JBCITM010000016">
    <property type="protein sequence ID" value="MEN1761458.1"/>
    <property type="molecule type" value="Genomic_DNA"/>
</dbReference>
<dbReference type="Pfam" id="PF02518">
    <property type="entry name" value="HATPase_c"/>
    <property type="match status" value="1"/>
</dbReference>
<evidence type="ECO:0000256" key="15">
    <source>
        <dbReference type="PROSITE-ProRule" id="PRU00169"/>
    </source>
</evidence>
<evidence type="ECO:0000256" key="5">
    <source>
        <dbReference type="ARBA" id="ARBA00022475"/>
    </source>
</evidence>
<keyword evidence="5" id="KW-1003">Cell membrane</keyword>
<keyword evidence="13" id="KW-0472">Membrane</keyword>
<feature type="domain" description="PAC" evidence="20">
    <location>
        <begin position="422"/>
        <end position="475"/>
    </location>
</feature>
<dbReference type="InterPro" id="IPR035965">
    <property type="entry name" value="PAS-like_dom_sf"/>
</dbReference>
<sequence length="1387" mass="156717">MKRKKELRTQQQGKQNQSTALKTIHHSEEAHLRKVEIALAEKAELLQRITDSMFDLMDTTTPQKIAEDMHNLTGAAYVVFNRFDDKGLDFTTLAIAGASENLLKATEMLGFDPINKKWPHDPARQARIRNKTLTTFESMEALTGKVLPIPLIRLFEKIFGIGQVNLVKIMKKELMLGDFTLIMPLGSQLRNPELSILYATQVGLYLDRENAMHRLQQERDLFVSGPVLTIAWNPHDTGNVMQVSENATEILGYTPEEMADDTFNYDELIHPGDVERVRTESAAYRKQRVENFNQSYRLKTKSGAYHWFYDQTRCIINPEGEILEHRGYLMNQTPLKEAQDSLVKERQRLADIIEGTRVGTWEWNVQTGKIMLNERWAEMVGYTLAELEPTNIDTRELFVHPDDLKASEVQLQEVFSHQRDHYDIEYRMKHRDGHWVWVQDRGNVTSWTTDDEPLLMSGTHTDITEKKLVAKALAESEKAYRAYIEQSPLAIFVTNAKGKYLRANPAACFLTGYTEEELTRMTINDLTPPEFKDQDQVRKSEAQEKRTVAAEFIGLKKNGERYWGRIHISIINENETMGIVEDISERKEMEATLASKQKELETYFTSSLDLLCIANTNGTFIRLNPEWEKVLGYSLDDLEGKKFLDYVHPEDLPATLEVIQDLKSQEEVSSFTNRYRCADSTYRWIEWRSRPVGEVLYSVARDVTKKFKQEEKLLEFTAMLEMKNLELDVAAHQAEQANRTKSQFLANMSHEIRTPMNGIMGFLQLLQETKTDKQQATYINYIKTSSEILLSLINDILDLSKIESGKMELETIPFDLRSALEAAVIPQAHRAHSKNLELNLLVRPSLPYQVKGDPTRLRQIVTNLVSNAVKFTEIGNISVECSQIDESDTISTVEIQVRDTGIGISEEAISRLFESFTQADASNTREYGGSGLGLAISRDLAHLMKGTITIDSTPGEGSTFTLTLPLEKDQTPLPQLASHQILKGKHIMVVDDDGSNREIIRTYLEEAGCRVTENARGTHALEQIIAKTANRENIHCILLDQQMPGMAGEAMALALKAIPDTKDIPLCLLTSVMEPGSAKTASDIGFGAYLPKPFGRRDLLDTVASLVTGLKKSRSSSLVTRHSLREAHDNQRIKVLVVEDQPVNQALAVQLLQNRGLSCDVAQNGLEAIEACRHQSYDLVLMDIQMPVMDGLEATRQIRRLKGIKQPRVVAMTAHAMKEDETRCLKAGMDAYLAKPLDFMEINALLHEDVNQAIQNEDEGFSAGSSESTELEAALANSPDIRTTIIQKLMSETDFDKETAEILLKQGTNAWLELLDDMVAALEIEDWHTLKQKLHNFTGSTANLRAVSFKELASQAKVQVAAKDREKLGETLAEIQAILDHMKAEES</sequence>
<comment type="subcellular location">
    <subcellularLocation>
        <location evidence="2">Cell membrane</location>
        <topology evidence="2">Multi-pass membrane protein</topology>
    </subcellularLocation>
</comment>
<dbReference type="InterPro" id="IPR036097">
    <property type="entry name" value="HisK_dim/P_sf"/>
</dbReference>
<dbReference type="InterPro" id="IPR005467">
    <property type="entry name" value="His_kinase_dom"/>
</dbReference>
<dbReference type="Gene3D" id="3.40.50.2300">
    <property type="match status" value="2"/>
</dbReference>
<dbReference type="InterPro" id="IPR000014">
    <property type="entry name" value="PAS"/>
</dbReference>
<keyword evidence="6 15" id="KW-0597">Phosphoprotein</keyword>
<dbReference type="Pfam" id="PF00512">
    <property type="entry name" value="HisKA"/>
    <property type="match status" value="1"/>
</dbReference>
<dbReference type="CDD" id="cd00130">
    <property type="entry name" value="PAS"/>
    <property type="match status" value="4"/>
</dbReference>
<keyword evidence="9" id="KW-0418">Kinase</keyword>
<feature type="domain" description="Histidine kinase" evidence="17">
    <location>
        <begin position="747"/>
        <end position="968"/>
    </location>
</feature>
<organism evidence="21 22">
    <name type="scientific">Anoxynatronum sibiricum</name>
    <dbReference type="NCBI Taxonomy" id="210623"/>
    <lineage>
        <taxon>Bacteria</taxon>
        <taxon>Bacillati</taxon>
        <taxon>Bacillota</taxon>
        <taxon>Clostridia</taxon>
        <taxon>Eubacteriales</taxon>
        <taxon>Clostridiaceae</taxon>
        <taxon>Anoxynatronum</taxon>
    </lineage>
</organism>
<evidence type="ECO:0000313" key="22">
    <source>
        <dbReference type="Proteomes" id="UP001407405"/>
    </source>
</evidence>
<dbReference type="SUPFAM" id="SSF55874">
    <property type="entry name" value="ATPase domain of HSP90 chaperone/DNA topoisomerase II/histidine kinase"/>
    <property type="match status" value="1"/>
</dbReference>
<dbReference type="SUPFAM" id="SSF55785">
    <property type="entry name" value="PYP-like sensor domain (PAS domain)"/>
    <property type="match status" value="4"/>
</dbReference>
<evidence type="ECO:0000256" key="6">
    <source>
        <dbReference type="ARBA" id="ARBA00022553"/>
    </source>
</evidence>
<dbReference type="InterPro" id="IPR036890">
    <property type="entry name" value="HATPase_C_sf"/>
</dbReference>
<keyword evidence="22" id="KW-1185">Reference proteome</keyword>
<dbReference type="Pfam" id="PF13426">
    <property type="entry name" value="PAS_9"/>
    <property type="match status" value="1"/>
</dbReference>
<dbReference type="Pfam" id="PF08447">
    <property type="entry name" value="PAS_3"/>
    <property type="match status" value="3"/>
</dbReference>
<evidence type="ECO:0000256" key="8">
    <source>
        <dbReference type="ARBA" id="ARBA00022741"/>
    </source>
</evidence>
<dbReference type="SMART" id="SM00086">
    <property type="entry name" value="PAC"/>
    <property type="match status" value="3"/>
</dbReference>
<feature type="domain" description="PAS" evidence="19">
    <location>
        <begin position="596"/>
        <end position="666"/>
    </location>
</feature>
<keyword evidence="8" id="KW-0547">Nucleotide-binding</keyword>
<evidence type="ECO:0000256" key="14">
    <source>
        <dbReference type="ARBA" id="ARBA00024867"/>
    </source>
</evidence>
<gene>
    <name evidence="21" type="ORF">AAIG11_13275</name>
</gene>